<proteinExistence type="predicted"/>
<evidence type="ECO:0000313" key="2">
    <source>
        <dbReference type="EMBL" id="OAK51951.1"/>
    </source>
</evidence>
<feature type="transmembrane region" description="Helical" evidence="1">
    <location>
        <begin position="128"/>
        <end position="145"/>
    </location>
</feature>
<dbReference type="RefSeq" id="WP_068429886.1">
    <property type="nucleotide sequence ID" value="NZ_LVHI01000032.1"/>
</dbReference>
<evidence type="ECO:0008006" key="4">
    <source>
        <dbReference type="Google" id="ProtNLM"/>
    </source>
</evidence>
<keyword evidence="3" id="KW-1185">Reference proteome</keyword>
<keyword evidence="1" id="KW-1133">Transmembrane helix</keyword>
<protein>
    <recommendedName>
        <fullName evidence="4">Signal transduction histidine kinase</fullName>
    </recommendedName>
</protein>
<dbReference type="EMBL" id="LVHI01000032">
    <property type="protein sequence ID" value="OAK51951.1"/>
    <property type="molecule type" value="Genomic_DNA"/>
</dbReference>
<organism evidence="2 3">
    <name type="scientific">Rhodococcoides kyotonense</name>
    <dbReference type="NCBI Taxonomy" id="398843"/>
    <lineage>
        <taxon>Bacteria</taxon>
        <taxon>Bacillati</taxon>
        <taxon>Actinomycetota</taxon>
        <taxon>Actinomycetes</taxon>
        <taxon>Mycobacteriales</taxon>
        <taxon>Nocardiaceae</taxon>
        <taxon>Rhodococcoides</taxon>
    </lineage>
</organism>
<keyword evidence="1" id="KW-0472">Membrane</keyword>
<reference evidence="2 3" key="1">
    <citation type="submission" date="2016-03" db="EMBL/GenBank/DDBJ databases">
        <title>Genome sequence of Rhodococcus kyotonensis KB10.</title>
        <authorList>
            <person name="Jeong H."/>
            <person name="Hong C.E."/>
            <person name="Jo S.H."/>
            <person name="Park J.M."/>
        </authorList>
    </citation>
    <scope>NUCLEOTIDE SEQUENCE [LARGE SCALE GENOMIC DNA]</scope>
    <source>
        <strain evidence="2 3">KB10</strain>
    </source>
</reference>
<dbReference type="AlphaFoldDB" id="A0A177Y932"/>
<sequence length="345" mass="36966">MGTAMNEHDGEDIRDLIGIRSRAAYWFVGFYTLAAVTCALSTLDGVDPVWPVLVAACVTAAGALGVVMTPGDPLPRLPAVALAAVGPITCALVFAAVPVPLTSALQTWPLGMSVVMYTFMCVRGRTPLAWLGLLMSVGITVLWAVQTGQGAHYGLSYSLINAAPLLMATFFAFTIRPLGRSIFELRRQSTERIAAQAAAAAVLDERDAQLERLDALARPLLERAVTGPNLDYEEAMACVVLEADLRDSLRARRLVDPVLQDSVRAARRRGVGVVLLDDHADGDLPDEVRATIVTSAARYLDDLESGSATIRLLPPGRPVLATMLVDSPESTYRVEYAHDGSSRIP</sequence>
<evidence type="ECO:0000313" key="3">
    <source>
        <dbReference type="Proteomes" id="UP000077519"/>
    </source>
</evidence>
<name>A0A177Y932_9NOCA</name>
<feature type="transmembrane region" description="Helical" evidence="1">
    <location>
        <begin position="79"/>
        <end position="97"/>
    </location>
</feature>
<feature type="transmembrane region" description="Helical" evidence="1">
    <location>
        <begin position="157"/>
        <end position="178"/>
    </location>
</feature>
<feature type="transmembrane region" description="Helical" evidence="1">
    <location>
        <begin position="49"/>
        <end position="67"/>
    </location>
</feature>
<comment type="caution">
    <text evidence="2">The sequence shown here is derived from an EMBL/GenBank/DDBJ whole genome shotgun (WGS) entry which is preliminary data.</text>
</comment>
<gene>
    <name evidence="2" type="ORF">A3K89_09775</name>
</gene>
<keyword evidence="1" id="KW-0812">Transmembrane</keyword>
<evidence type="ECO:0000256" key="1">
    <source>
        <dbReference type="SAM" id="Phobius"/>
    </source>
</evidence>
<accession>A0A177Y932</accession>
<feature type="transmembrane region" description="Helical" evidence="1">
    <location>
        <begin position="23"/>
        <end position="43"/>
    </location>
</feature>
<feature type="transmembrane region" description="Helical" evidence="1">
    <location>
        <begin position="103"/>
        <end position="121"/>
    </location>
</feature>
<dbReference type="Proteomes" id="UP000077519">
    <property type="component" value="Unassembled WGS sequence"/>
</dbReference>